<reference evidence="2 3" key="1">
    <citation type="journal article" date="2021" name="Commun. Biol.">
        <title>The genome of Shorea leprosula (Dipterocarpaceae) highlights the ecological relevance of drought in aseasonal tropical rainforests.</title>
        <authorList>
            <person name="Ng K.K.S."/>
            <person name="Kobayashi M.J."/>
            <person name="Fawcett J.A."/>
            <person name="Hatakeyama M."/>
            <person name="Paape T."/>
            <person name="Ng C.H."/>
            <person name="Ang C.C."/>
            <person name="Tnah L.H."/>
            <person name="Lee C.T."/>
            <person name="Nishiyama T."/>
            <person name="Sese J."/>
            <person name="O'Brien M.J."/>
            <person name="Copetti D."/>
            <person name="Mohd Noor M.I."/>
            <person name="Ong R.C."/>
            <person name="Putra M."/>
            <person name="Sireger I.Z."/>
            <person name="Indrioko S."/>
            <person name="Kosugi Y."/>
            <person name="Izuno A."/>
            <person name="Isagi Y."/>
            <person name="Lee S.L."/>
            <person name="Shimizu K.K."/>
        </authorList>
    </citation>
    <scope>NUCLEOTIDE SEQUENCE [LARGE SCALE GENOMIC DNA]</scope>
    <source>
        <strain evidence="2">214</strain>
    </source>
</reference>
<keyword evidence="3" id="KW-1185">Reference proteome</keyword>
<sequence>MNCFFFFFFFFLSSSSDPHALLFLFSPRPSAPNEPRYRPPLFPAGNPAKLGDFSLFSCLRTPVEPRKSQICVFFPLLSVGFNLWV</sequence>
<dbReference type="EMBL" id="BPVZ01000146">
    <property type="protein sequence ID" value="GKV40975.1"/>
    <property type="molecule type" value="Genomic_DNA"/>
</dbReference>
<protein>
    <recommendedName>
        <fullName evidence="4">Secreted protein</fullName>
    </recommendedName>
</protein>
<evidence type="ECO:0000256" key="1">
    <source>
        <dbReference type="SAM" id="SignalP"/>
    </source>
</evidence>
<dbReference type="Proteomes" id="UP001054252">
    <property type="component" value="Unassembled WGS sequence"/>
</dbReference>
<keyword evidence="1" id="KW-0732">Signal</keyword>
<evidence type="ECO:0000313" key="2">
    <source>
        <dbReference type="EMBL" id="GKV40975.1"/>
    </source>
</evidence>
<evidence type="ECO:0000313" key="3">
    <source>
        <dbReference type="Proteomes" id="UP001054252"/>
    </source>
</evidence>
<feature type="signal peptide" evidence="1">
    <location>
        <begin position="1"/>
        <end position="16"/>
    </location>
</feature>
<proteinExistence type="predicted"/>
<accession>A0AAV5LU16</accession>
<gene>
    <name evidence="2" type="ORF">SLEP1_g48558</name>
</gene>
<comment type="caution">
    <text evidence="2">The sequence shown here is derived from an EMBL/GenBank/DDBJ whole genome shotgun (WGS) entry which is preliminary data.</text>
</comment>
<organism evidence="2 3">
    <name type="scientific">Rubroshorea leprosula</name>
    <dbReference type="NCBI Taxonomy" id="152421"/>
    <lineage>
        <taxon>Eukaryota</taxon>
        <taxon>Viridiplantae</taxon>
        <taxon>Streptophyta</taxon>
        <taxon>Embryophyta</taxon>
        <taxon>Tracheophyta</taxon>
        <taxon>Spermatophyta</taxon>
        <taxon>Magnoliopsida</taxon>
        <taxon>eudicotyledons</taxon>
        <taxon>Gunneridae</taxon>
        <taxon>Pentapetalae</taxon>
        <taxon>rosids</taxon>
        <taxon>malvids</taxon>
        <taxon>Malvales</taxon>
        <taxon>Dipterocarpaceae</taxon>
        <taxon>Rubroshorea</taxon>
    </lineage>
</organism>
<evidence type="ECO:0008006" key="4">
    <source>
        <dbReference type="Google" id="ProtNLM"/>
    </source>
</evidence>
<dbReference type="AlphaFoldDB" id="A0AAV5LU16"/>
<feature type="chain" id="PRO_5043461822" description="Secreted protein" evidence="1">
    <location>
        <begin position="17"/>
        <end position="85"/>
    </location>
</feature>
<name>A0AAV5LU16_9ROSI</name>